<protein>
    <submittedName>
        <fullName evidence="1">Uncharacterized protein</fullName>
    </submittedName>
</protein>
<evidence type="ECO:0000313" key="1">
    <source>
        <dbReference type="EMBL" id="GAI16989.1"/>
    </source>
</evidence>
<dbReference type="AlphaFoldDB" id="X1NEB6"/>
<feature type="non-terminal residue" evidence="1">
    <location>
        <position position="1"/>
    </location>
</feature>
<sequence>PEFALRWGLYIHKHLKIEVQFSVAAWGIEASWGIHYKKLP</sequence>
<accession>X1NEB6</accession>
<name>X1NEB6_9ZZZZ</name>
<dbReference type="EMBL" id="BARV01008173">
    <property type="protein sequence ID" value="GAI16989.1"/>
    <property type="molecule type" value="Genomic_DNA"/>
</dbReference>
<gene>
    <name evidence="1" type="ORF">S06H3_16513</name>
</gene>
<reference evidence="1" key="1">
    <citation type="journal article" date="2014" name="Front. Microbiol.">
        <title>High frequency of phylogenetically diverse reductive dehalogenase-homologous genes in deep subseafloor sedimentary metagenomes.</title>
        <authorList>
            <person name="Kawai M."/>
            <person name="Futagami T."/>
            <person name="Toyoda A."/>
            <person name="Takaki Y."/>
            <person name="Nishi S."/>
            <person name="Hori S."/>
            <person name="Arai W."/>
            <person name="Tsubouchi T."/>
            <person name="Morono Y."/>
            <person name="Uchiyama I."/>
            <person name="Ito T."/>
            <person name="Fujiyama A."/>
            <person name="Inagaki F."/>
            <person name="Takami H."/>
        </authorList>
    </citation>
    <scope>NUCLEOTIDE SEQUENCE</scope>
    <source>
        <strain evidence="1">Expedition CK06-06</strain>
    </source>
</reference>
<organism evidence="1">
    <name type="scientific">marine sediment metagenome</name>
    <dbReference type="NCBI Taxonomy" id="412755"/>
    <lineage>
        <taxon>unclassified sequences</taxon>
        <taxon>metagenomes</taxon>
        <taxon>ecological metagenomes</taxon>
    </lineage>
</organism>
<proteinExistence type="predicted"/>
<comment type="caution">
    <text evidence="1">The sequence shown here is derived from an EMBL/GenBank/DDBJ whole genome shotgun (WGS) entry which is preliminary data.</text>
</comment>